<keyword evidence="4" id="KW-1185">Reference proteome</keyword>
<feature type="domain" description="PPM-type phosphatase" evidence="2">
    <location>
        <begin position="9"/>
        <end position="252"/>
    </location>
</feature>
<proteinExistence type="predicted"/>
<dbReference type="Pfam" id="PF13672">
    <property type="entry name" value="PP2C_2"/>
    <property type="match status" value="1"/>
</dbReference>
<dbReference type="SUPFAM" id="SSF81606">
    <property type="entry name" value="PP2C-like"/>
    <property type="match status" value="1"/>
</dbReference>
<dbReference type="EMBL" id="JROO01000003">
    <property type="protein sequence ID" value="KII00428.1"/>
    <property type="molecule type" value="Genomic_DNA"/>
</dbReference>
<protein>
    <submittedName>
        <fullName evidence="3">Protein phosphatase</fullName>
    </submittedName>
</protein>
<gene>
    <name evidence="3" type="ORF">LP52_00920</name>
</gene>
<dbReference type="Gene3D" id="3.60.40.10">
    <property type="entry name" value="PPM-type phosphatase domain"/>
    <property type="match status" value="1"/>
</dbReference>
<evidence type="ECO:0000259" key="2">
    <source>
        <dbReference type="PROSITE" id="PS51746"/>
    </source>
</evidence>
<dbReference type="SMART" id="SM00331">
    <property type="entry name" value="PP2C_SIG"/>
    <property type="match status" value="1"/>
</dbReference>
<dbReference type="RefSeq" id="WP_040269876.1">
    <property type="nucleotide sequence ID" value="NZ_JROO01000003.1"/>
</dbReference>
<evidence type="ECO:0000256" key="1">
    <source>
        <dbReference type="SAM" id="MobiDB-lite"/>
    </source>
</evidence>
<accession>A0A0C2JU20</accession>
<organism evidence="3 4">
    <name type="scientific">Streptomonospora alba</name>
    <dbReference type="NCBI Taxonomy" id="183763"/>
    <lineage>
        <taxon>Bacteria</taxon>
        <taxon>Bacillati</taxon>
        <taxon>Actinomycetota</taxon>
        <taxon>Actinomycetes</taxon>
        <taxon>Streptosporangiales</taxon>
        <taxon>Nocardiopsidaceae</taxon>
        <taxon>Streptomonospora</taxon>
    </lineage>
</organism>
<sequence>MGVAGGEVTVTALTHRGAVRTANEDAVVMGALTVASANMTLPARCVLPLTEPVILAVADGLGGHAAGEIASEHAVHRMAEMSPRLVSPDDVDVLLKNIDEEIKDHATQHTEFSGMGTTVAGLLLNTDGNFWFNVGDSRTYRLEGTRLRQLSEDDSPPLPPSDDGKPVTTNFITQSLGGSGSTAMLPHVGRDHEPDPSAWLMCSDGLSDLVTVAEMERIIAEAGSDEGAVHGLWQTAMEAGGRDNISILLARRV</sequence>
<comment type="caution">
    <text evidence="3">The sequence shown here is derived from an EMBL/GenBank/DDBJ whole genome shotgun (WGS) entry which is preliminary data.</text>
</comment>
<dbReference type="AlphaFoldDB" id="A0A0C2JU20"/>
<reference evidence="4" key="1">
    <citation type="journal article" date="2015" name="Chem. Biol.">
        <title>Structure, bioactivity, and resistance mechanism of streptomonomicin, an unusual lasso Peptide from an understudied halophilic actinomycete.</title>
        <authorList>
            <person name="Metelev M."/>
            <person name="Tietz J.I."/>
            <person name="Melby J.O."/>
            <person name="Blair P.M."/>
            <person name="Zhu L."/>
            <person name="Livnat I."/>
            <person name="Severinov K."/>
            <person name="Mitchell D.A."/>
        </authorList>
    </citation>
    <scope>NUCLEOTIDE SEQUENCE [LARGE SCALE GENOMIC DNA]</scope>
    <source>
        <strain evidence="4">YIM 90003</strain>
    </source>
</reference>
<evidence type="ECO:0000313" key="3">
    <source>
        <dbReference type="EMBL" id="KII00428.1"/>
    </source>
</evidence>
<dbReference type="OrthoDB" id="9801841at2"/>
<dbReference type="PROSITE" id="PS51746">
    <property type="entry name" value="PPM_2"/>
    <property type="match status" value="1"/>
</dbReference>
<dbReference type="SMART" id="SM00332">
    <property type="entry name" value="PP2Cc"/>
    <property type="match status" value="1"/>
</dbReference>
<dbReference type="CDD" id="cd00143">
    <property type="entry name" value="PP2Cc"/>
    <property type="match status" value="1"/>
</dbReference>
<dbReference type="STRING" id="183763.LP52_00920"/>
<evidence type="ECO:0000313" key="4">
    <source>
        <dbReference type="Proteomes" id="UP000031675"/>
    </source>
</evidence>
<dbReference type="InterPro" id="IPR036457">
    <property type="entry name" value="PPM-type-like_dom_sf"/>
</dbReference>
<dbReference type="InterPro" id="IPR001932">
    <property type="entry name" value="PPM-type_phosphatase-like_dom"/>
</dbReference>
<name>A0A0C2JU20_9ACTN</name>
<dbReference type="Proteomes" id="UP000031675">
    <property type="component" value="Unassembled WGS sequence"/>
</dbReference>
<feature type="region of interest" description="Disordered" evidence="1">
    <location>
        <begin position="147"/>
        <end position="167"/>
    </location>
</feature>